<dbReference type="AlphaFoldDB" id="A0A1K1MDR5"/>
<accession>A0A1K1MDR5</accession>
<dbReference type="Proteomes" id="UP000183461">
    <property type="component" value="Unassembled WGS sequence"/>
</dbReference>
<sequence>MKNHFYYLITNTRKERRLSVEDVKFILEHCGYKAQMFDTQFEMGAKRWSKRREFTNALIDSGLTYFAYIKFYKEGDNSYALVAGKTKVTEYYRTDICFTKSEKFKGKAKAFLRDNNLEWDTEKIMVVIPKNTKSEQEAIDIEREITGLLGLYSS</sequence>
<gene>
    <name evidence="1" type="ORF">SAMN02910280_1099</name>
</gene>
<dbReference type="RefSeq" id="WP_072299468.1">
    <property type="nucleotide sequence ID" value="NZ_FPIP01000002.1"/>
</dbReference>
<organism evidence="1 2">
    <name type="scientific">Ruminococcus flavefaciens</name>
    <dbReference type="NCBI Taxonomy" id="1265"/>
    <lineage>
        <taxon>Bacteria</taxon>
        <taxon>Bacillati</taxon>
        <taxon>Bacillota</taxon>
        <taxon>Clostridia</taxon>
        <taxon>Eubacteriales</taxon>
        <taxon>Oscillospiraceae</taxon>
        <taxon>Ruminococcus</taxon>
    </lineage>
</organism>
<reference evidence="1 2" key="1">
    <citation type="submission" date="2016-11" db="EMBL/GenBank/DDBJ databases">
        <authorList>
            <person name="Jaros S."/>
            <person name="Januszkiewicz K."/>
            <person name="Wedrychowicz H."/>
        </authorList>
    </citation>
    <scope>NUCLEOTIDE SEQUENCE [LARGE SCALE GENOMIC DNA]</scope>
    <source>
        <strain evidence="1 2">YL228</strain>
    </source>
</reference>
<protein>
    <submittedName>
        <fullName evidence="1">Uncharacterized protein</fullName>
    </submittedName>
</protein>
<proteinExistence type="predicted"/>
<evidence type="ECO:0000313" key="2">
    <source>
        <dbReference type="Proteomes" id="UP000183461"/>
    </source>
</evidence>
<dbReference type="EMBL" id="FPIP01000002">
    <property type="protein sequence ID" value="SFW21275.1"/>
    <property type="molecule type" value="Genomic_DNA"/>
</dbReference>
<evidence type="ECO:0000313" key="1">
    <source>
        <dbReference type="EMBL" id="SFW21275.1"/>
    </source>
</evidence>
<name>A0A1K1MDR5_RUMFL</name>